<evidence type="ECO:0000256" key="1">
    <source>
        <dbReference type="SAM" id="MobiDB-lite"/>
    </source>
</evidence>
<feature type="compositionally biased region" description="Acidic residues" evidence="1">
    <location>
        <begin position="99"/>
        <end position="108"/>
    </location>
</feature>
<organism evidence="2 3">
    <name type="scientific">Nocardia thailandica</name>
    <dbReference type="NCBI Taxonomy" id="257275"/>
    <lineage>
        <taxon>Bacteria</taxon>
        <taxon>Bacillati</taxon>
        <taxon>Actinomycetota</taxon>
        <taxon>Actinomycetes</taxon>
        <taxon>Mycobacteriales</taxon>
        <taxon>Nocardiaceae</taxon>
        <taxon>Nocardia</taxon>
    </lineage>
</organism>
<dbReference type="Proteomes" id="UP001601444">
    <property type="component" value="Unassembled WGS sequence"/>
</dbReference>
<dbReference type="InterPro" id="IPR032584">
    <property type="entry name" value="DUF4913"/>
</dbReference>
<sequence>MTTTDDTTETPETPAQEQEVDAAALLAGMSIPDQLEKALAKAVPAELAALAKSIAKTAVAEMVTAPIRAELAESARHRVEVTLNTDPVEETGEPGGDGTEGEADEEATPEPLYPDVREFVEQHVAMLYRRDAHKVGSRFHWCPQWWRHGEVLDRFRALHAAFEKLRLGVGVEQAVFWVTYFDPMMDRILDPEGPFKYCSMAEGHQRRDGRRDGFGQMMVVRAPDSIVAADRDGVDPDPSTVEADAPAGFATTASGLYYPAVRPRRTRAVRDFPDGQPF</sequence>
<accession>A0ABW6PWP8</accession>
<feature type="region of interest" description="Disordered" evidence="1">
    <location>
        <begin position="78"/>
        <end position="112"/>
    </location>
</feature>
<protein>
    <submittedName>
        <fullName evidence="2">DUF4913 domain-containing protein</fullName>
    </submittedName>
</protein>
<dbReference type="EMBL" id="JBIAMX010000028">
    <property type="protein sequence ID" value="MFF0546866.1"/>
    <property type="molecule type" value="Genomic_DNA"/>
</dbReference>
<keyword evidence="3" id="KW-1185">Reference proteome</keyword>
<comment type="caution">
    <text evidence="2">The sequence shown here is derived from an EMBL/GenBank/DDBJ whole genome shotgun (WGS) entry which is preliminary data.</text>
</comment>
<proteinExistence type="predicted"/>
<gene>
    <name evidence="2" type="ORF">ACFYTF_28920</name>
</gene>
<dbReference type="RefSeq" id="WP_387703051.1">
    <property type="nucleotide sequence ID" value="NZ_JBIAMX010000028.1"/>
</dbReference>
<dbReference type="Pfam" id="PF16259">
    <property type="entry name" value="DUF4913"/>
    <property type="match status" value="1"/>
</dbReference>
<evidence type="ECO:0000313" key="3">
    <source>
        <dbReference type="Proteomes" id="UP001601444"/>
    </source>
</evidence>
<reference evidence="2 3" key="1">
    <citation type="submission" date="2024-10" db="EMBL/GenBank/DDBJ databases">
        <title>The Natural Products Discovery Center: Release of the First 8490 Sequenced Strains for Exploring Actinobacteria Biosynthetic Diversity.</title>
        <authorList>
            <person name="Kalkreuter E."/>
            <person name="Kautsar S.A."/>
            <person name="Yang D."/>
            <person name="Bader C.D."/>
            <person name="Teijaro C.N."/>
            <person name="Fluegel L."/>
            <person name="Davis C.M."/>
            <person name="Simpson J.R."/>
            <person name="Lauterbach L."/>
            <person name="Steele A.D."/>
            <person name="Gui C."/>
            <person name="Meng S."/>
            <person name="Li G."/>
            <person name="Viehrig K."/>
            <person name="Ye F."/>
            <person name="Su P."/>
            <person name="Kiefer A.F."/>
            <person name="Nichols A."/>
            <person name="Cepeda A.J."/>
            <person name="Yan W."/>
            <person name="Fan B."/>
            <person name="Jiang Y."/>
            <person name="Adhikari A."/>
            <person name="Zheng C.-J."/>
            <person name="Schuster L."/>
            <person name="Cowan T.M."/>
            <person name="Smanski M.J."/>
            <person name="Chevrette M.G."/>
            <person name="De Carvalho L.P.S."/>
            <person name="Shen B."/>
        </authorList>
    </citation>
    <scope>NUCLEOTIDE SEQUENCE [LARGE SCALE GENOMIC DNA]</scope>
    <source>
        <strain evidence="2 3">NPDC004045</strain>
    </source>
</reference>
<evidence type="ECO:0000313" key="2">
    <source>
        <dbReference type="EMBL" id="MFF0546866.1"/>
    </source>
</evidence>
<name>A0ABW6PWP8_9NOCA</name>